<evidence type="ECO:0000259" key="4">
    <source>
        <dbReference type="PROSITE" id="PS50943"/>
    </source>
</evidence>
<evidence type="ECO:0000256" key="1">
    <source>
        <dbReference type="ARBA" id="ARBA00004123"/>
    </source>
</evidence>
<dbReference type="PANTHER" id="PTHR10245">
    <property type="entry name" value="ENDOTHELIAL DIFFERENTIATION-RELATED FACTOR 1 MULTIPROTEIN BRIDGING FACTOR 1"/>
    <property type="match status" value="1"/>
</dbReference>
<name>A0A671MFT6_9TELE</name>
<dbReference type="AlphaFoldDB" id="A0A671MFT6"/>
<dbReference type="SUPFAM" id="SSF47413">
    <property type="entry name" value="lambda repressor-like DNA-binding domains"/>
    <property type="match status" value="1"/>
</dbReference>
<evidence type="ECO:0000256" key="3">
    <source>
        <dbReference type="SAM" id="Phobius"/>
    </source>
</evidence>
<dbReference type="PROSITE" id="PS50943">
    <property type="entry name" value="HTH_CROC1"/>
    <property type="match status" value="1"/>
</dbReference>
<keyword evidence="2" id="KW-0238">DNA-binding</keyword>
<reference evidence="5" key="1">
    <citation type="submission" date="2025-08" db="UniProtKB">
        <authorList>
            <consortium name="Ensembl"/>
        </authorList>
    </citation>
    <scope>IDENTIFICATION</scope>
</reference>
<sequence>MNQHDSCCYILYIIRILHINLCNLTCSALIMVRSAGQNKQHLKGRQDKGLTQKDLATKIYEKPQIIAEYESGKLRGKDIGQPLEAKPKKK</sequence>
<keyword evidence="6" id="KW-1185">Reference proteome</keyword>
<proteinExistence type="predicted"/>
<keyword evidence="3" id="KW-0812">Transmembrane</keyword>
<dbReference type="Pfam" id="PF01381">
    <property type="entry name" value="HTH_3"/>
    <property type="match status" value="1"/>
</dbReference>
<evidence type="ECO:0000313" key="6">
    <source>
        <dbReference type="Proteomes" id="UP000472260"/>
    </source>
</evidence>
<dbReference type="GO" id="GO:0003677">
    <property type="term" value="F:DNA binding"/>
    <property type="evidence" value="ECO:0007669"/>
    <property type="project" value="UniProtKB-KW"/>
</dbReference>
<accession>A0A671MFT6</accession>
<dbReference type="Ensembl" id="ENSSANT00000032726.1">
    <property type="protein sequence ID" value="ENSSANP00000030749.1"/>
    <property type="gene ID" value="ENSSANG00000015721.1"/>
</dbReference>
<dbReference type="CDD" id="cd00093">
    <property type="entry name" value="HTH_XRE"/>
    <property type="match status" value="1"/>
</dbReference>
<keyword evidence="3" id="KW-1133">Transmembrane helix</keyword>
<evidence type="ECO:0000313" key="5">
    <source>
        <dbReference type="Ensembl" id="ENSSANP00000030749.1"/>
    </source>
</evidence>
<comment type="subcellular location">
    <subcellularLocation>
        <location evidence="1">Nucleus</location>
    </subcellularLocation>
</comment>
<feature type="transmembrane region" description="Helical" evidence="3">
    <location>
        <begin position="12"/>
        <end position="32"/>
    </location>
</feature>
<keyword evidence="3" id="KW-0472">Membrane</keyword>
<dbReference type="InterPro" id="IPR010982">
    <property type="entry name" value="Lambda_DNA-bd_dom_sf"/>
</dbReference>
<evidence type="ECO:0000256" key="2">
    <source>
        <dbReference type="ARBA" id="ARBA00023125"/>
    </source>
</evidence>
<dbReference type="InterPro" id="IPR001387">
    <property type="entry name" value="Cro/C1-type_HTH"/>
</dbReference>
<feature type="domain" description="HTH cro/C1-type" evidence="4">
    <location>
        <begin position="45"/>
        <end position="73"/>
    </location>
</feature>
<dbReference type="Gene3D" id="1.10.260.40">
    <property type="entry name" value="lambda repressor-like DNA-binding domains"/>
    <property type="match status" value="1"/>
</dbReference>
<dbReference type="Proteomes" id="UP000472260">
    <property type="component" value="Unassembled WGS sequence"/>
</dbReference>
<protein>
    <recommendedName>
        <fullName evidence="4">HTH cro/C1-type domain-containing protein</fullName>
    </recommendedName>
</protein>
<dbReference type="PANTHER" id="PTHR10245:SF15">
    <property type="entry name" value="ENDOTHELIAL DIFFERENTIATION-RELATED FACTOR 1"/>
    <property type="match status" value="1"/>
</dbReference>
<dbReference type="GO" id="GO:0005634">
    <property type="term" value="C:nucleus"/>
    <property type="evidence" value="ECO:0007669"/>
    <property type="project" value="UniProtKB-SubCell"/>
</dbReference>
<organism evidence="5 6">
    <name type="scientific">Sinocyclocheilus anshuiensis</name>
    <dbReference type="NCBI Taxonomy" id="1608454"/>
    <lineage>
        <taxon>Eukaryota</taxon>
        <taxon>Metazoa</taxon>
        <taxon>Chordata</taxon>
        <taxon>Craniata</taxon>
        <taxon>Vertebrata</taxon>
        <taxon>Euteleostomi</taxon>
        <taxon>Actinopterygii</taxon>
        <taxon>Neopterygii</taxon>
        <taxon>Teleostei</taxon>
        <taxon>Ostariophysi</taxon>
        <taxon>Cypriniformes</taxon>
        <taxon>Cyprinidae</taxon>
        <taxon>Cyprininae</taxon>
        <taxon>Sinocyclocheilus</taxon>
    </lineage>
</organism>
<reference evidence="5" key="2">
    <citation type="submission" date="2025-09" db="UniProtKB">
        <authorList>
            <consortium name="Ensembl"/>
        </authorList>
    </citation>
    <scope>IDENTIFICATION</scope>
</reference>